<evidence type="ECO:0000313" key="1">
    <source>
        <dbReference type="EMBL" id="AKF15176.1"/>
    </source>
</evidence>
<dbReference type="EMBL" id="KR080204">
    <property type="protein sequence ID" value="AKF15176.1"/>
    <property type="molecule type" value="Genomic_DNA"/>
</dbReference>
<sequence length="115" mass="12724">MDNTELTEALQPVRIKATAAVDLIEQRLQALEHPTAGVLRLTMFSHVSDGVRKLKRQLAESLVLLLENNGYRIHNGLTEAVDTLTAAGYIVTKADDTEPTEPSLMDLLARPETWT</sequence>
<dbReference type="GeneID" id="26796431"/>
<dbReference type="RefSeq" id="YP_009225433.1">
    <property type="nucleotide sequence ID" value="NC_029093.1"/>
</dbReference>
<organism evidence="1 2">
    <name type="scientific">Mycobacterium phage Mindy</name>
    <dbReference type="NCBI Taxonomy" id="1647311"/>
    <lineage>
        <taxon>Viruses</taxon>
        <taxon>Duplodnaviria</taxon>
        <taxon>Heunggongvirae</taxon>
        <taxon>Uroviricota</taxon>
        <taxon>Caudoviricetes</taxon>
        <taxon>Kostyavirus</taxon>
        <taxon>Kostyavirus toto</taxon>
    </lineage>
</organism>
<evidence type="ECO:0000313" key="2">
    <source>
        <dbReference type="Proteomes" id="UP000201946"/>
    </source>
</evidence>
<accession>A0A0F6YR31</accession>
<name>A0A0F6YR31_9CAUD</name>
<proteinExistence type="predicted"/>
<dbReference type="Proteomes" id="UP000201946">
    <property type="component" value="Segment"/>
</dbReference>
<dbReference type="KEGG" id="vg:26796431"/>
<gene>
    <name evidence="1" type="primary">148</name>
    <name evidence="1" type="ORF">SEA_MINDY_148</name>
</gene>
<reference evidence="1 2" key="1">
    <citation type="journal article" date="2015" name="Genome Announc.">
        <title>Genome Sequence of Mycobacteriophage Mindy.</title>
        <authorList>
            <person name="Pope W.H."/>
            <person name="Bernstein N.I."/>
            <person name="Fasolas C.S."/>
            <person name="Mezghani N."/>
            <person name="Pressimone C.A."/>
            <person name="Selvakumar P."/>
            <person name="Stanton A.C."/>
            <person name="Lapin J.S."/>
            <person name="Prout A.K."/>
            <person name="Grubb S.R."/>
            <person name="Warner M.H."/>
            <person name="Bowman C.A."/>
            <person name="Russell D.A."/>
            <person name="Hatfull G.F."/>
        </authorList>
    </citation>
    <scope>NUCLEOTIDE SEQUENCE [LARGE SCALE GENOMIC DNA]</scope>
</reference>
<protein>
    <submittedName>
        <fullName evidence="1">Uncharacterized protein</fullName>
    </submittedName>
</protein>